<evidence type="ECO:0000313" key="7">
    <source>
        <dbReference type="Proteomes" id="UP000779049"/>
    </source>
</evidence>
<keyword evidence="3" id="KW-0804">Transcription</keyword>
<protein>
    <submittedName>
        <fullName evidence="6">YARHG domain-containing protein</fullName>
    </submittedName>
</protein>
<comment type="caution">
    <text evidence="6">The sequence shown here is derived from an EMBL/GenBank/DDBJ whole genome shotgun (WGS) entry which is preliminary data.</text>
</comment>
<keyword evidence="2" id="KW-0731">Sigma factor</keyword>
<reference evidence="6 7" key="1">
    <citation type="journal article" date="2020" name="New Microbes New Infect">
        <title>Sellimonas caecigallum sp. nov., description and genome sequence of a new member of the Sellimonas genus isolated from the cecum of feral chicken.</title>
        <authorList>
            <person name="Wongkuna S."/>
            <person name="Ghimire S."/>
            <person name="Antony L."/>
            <person name="Chankhamhaengdecha S."/>
            <person name="Janvilisri T."/>
            <person name="Scaria J."/>
        </authorList>
    </citation>
    <scope>NUCLEOTIDE SEQUENCE [LARGE SCALE GENOMIC DNA]</scope>
    <source>
        <strain evidence="6 7">SW451</strain>
    </source>
</reference>
<dbReference type="PANTHER" id="PTHR43133:SF51">
    <property type="entry name" value="RNA POLYMERASE SIGMA FACTOR"/>
    <property type="match status" value="1"/>
</dbReference>
<dbReference type="InterPro" id="IPR013325">
    <property type="entry name" value="RNA_pol_sigma_r2"/>
</dbReference>
<keyword evidence="1" id="KW-0805">Transcription regulation</keyword>
<keyword evidence="7" id="KW-1185">Reference proteome</keyword>
<evidence type="ECO:0000256" key="3">
    <source>
        <dbReference type="ARBA" id="ARBA00023163"/>
    </source>
</evidence>
<dbReference type="EMBL" id="VIRV01000003">
    <property type="protein sequence ID" value="MBY0758261.1"/>
    <property type="molecule type" value="Genomic_DNA"/>
</dbReference>
<keyword evidence="4" id="KW-0812">Transmembrane</keyword>
<evidence type="ECO:0000256" key="2">
    <source>
        <dbReference type="ARBA" id="ARBA00023082"/>
    </source>
</evidence>
<dbReference type="Gene3D" id="1.20.58.1690">
    <property type="match status" value="1"/>
</dbReference>
<dbReference type="InterPro" id="IPR025582">
    <property type="entry name" value="YARHG_dom"/>
</dbReference>
<keyword evidence="4" id="KW-1133">Transmembrane helix</keyword>
<evidence type="ECO:0000256" key="4">
    <source>
        <dbReference type="SAM" id="Phobius"/>
    </source>
</evidence>
<dbReference type="InterPro" id="IPR038434">
    <property type="entry name" value="YARHG_sf"/>
</dbReference>
<dbReference type="InterPro" id="IPR039425">
    <property type="entry name" value="RNA_pol_sigma-70-like"/>
</dbReference>
<sequence>MRENLKTAVELAKQGEIEGFDRIYTETCEDVYFRARLMMGNRGEAKALVKQVYLVVFRTIQTLQDNSKMEKWLYTVLYKLGERECRKKKGLNLEEENTAPPWEGVSKPDTTAEKQKIAKILKSGYKKLGSAGRLICLACYYEKWKTEDVARIFRIAEEKVQGIREYARIELGLRCAEKGYESVDVSEEMMYLMFELLREDAEEEIRQTKLDDLYLEIQEGLDYAEEEGKDDKKGFSFKWLIAILTGAAVLIGLAAAGGHYLGQHVAKNGAETKKEQGQKETGEEKWSLASYRGNWCDEANADNTVMDSDGLDEINIKTAGNQKIIFDIRHTYGAEEDYAFRGANDVTGVVFDKKASFTFSDESGNRMEGVIEFLDDALKVSVKPASGTQPQGLTAEMECTMKRDAYYGERMTEEDAQEEEMEVSGDYIFPDSDKRLLTEKDFEGKTRQELRLGRNEIFARRGRAFQTKDLNEWFSSKDWYDPKYTAEEFTQNVQLNQYEIENSNRILQAESQADE</sequence>
<evidence type="ECO:0000256" key="1">
    <source>
        <dbReference type="ARBA" id="ARBA00023015"/>
    </source>
</evidence>
<feature type="transmembrane region" description="Helical" evidence="4">
    <location>
        <begin position="239"/>
        <end position="261"/>
    </location>
</feature>
<dbReference type="Gene3D" id="1.10.1740.10">
    <property type="match status" value="1"/>
</dbReference>
<evidence type="ECO:0000313" key="6">
    <source>
        <dbReference type="EMBL" id="MBY0758261.1"/>
    </source>
</evidence>
<accession>A0ABS7L5F1</accession>
<keyword evidence="4" id="KW-0472">Membrane</keyword>
<proteinExistence type="predicted"/>
<dbReference type="SMART" id="SM01324">
    <property type="entry name" value="YARHG"/>
    <property type="match status" value="1"/>
</dbReference>
<gene>
    <name evidence="6" type="ORF">FLB61_04000</name>
</gene>
<feature type="domain" description="YARHG" evidence="5">
    <location>
        <begin position="425"/>
        <end position="511"/>
    </location>
</feature>
<dbReference type="RefSeq" id="WP_221919451.1">
    <property type="nucleotide sequence ID" value="NZ_CP173660.1"/>
</dbReference>
<evidence type="ECO:0000259" key="5">
    <source>
        <dbReference type="SMART" id="SM01324"/>
    </source>
</evidence>
<dbReference type="Pfam" id="PF13308">
    <property type="entry name" value="YARHG"/>
    <property type="match status" value="1"/>
</dbReference>
<dbReference type="PANTHER" id="PTHR43133">
    <property type="entry name" value="RNA POLYMERASE ECF-TYPE SIGMA FACTO"/>
    <property type="match status" value="1"/>
</dbReference>
<organism evidence="6 7">
    <name type="scientific">Sellimonas caecigallum</name>
    <dbReference type="NCBI Taxonomy" id="2592333"/>
    <lineage>
        <taxon>Bacteria</taxon>
        <taxon>Bacillati</taxon>
        <taxon>Bacillota</taxon>
        <taxon>Clostridia</taxon>
        <taxon>Lachnospirales</taxon>
        <taxon>Lachnospiraceae</taxon>
        <taxon>Sellimonas</taxon>
    </lineage>
</organism>
<dbReference type="Proteomes" id="UP000779049">
    <property type="component" value="Unassembled WGS sequence"/>
</dbReference>
<dbReference type="SUPFAM" id="SSF88946">
    <property type="entry name" value="Sigma2 domain of RNA polymerase sigma factors"/>
    <property type="match status" value="1"/>
</dbReference>
<name>A0ABS7L5F1_9FIRM</name>